<dbReference type="Pfam" id="PF00155">
    <property type="entry name" value="Aminotran_1_2"/>
    <property type="match status" value="1"/>
</dbReference>
<dbReference type="InterPro" id="IPR015421">
    <property type="entry name" value="PyrdxlP-dep_Trfase_major"/>
</dbReference>
<keyword evidence="3 6" id="KW-0808">Transferase</keyword>
<dbReference type="InterPro" id="IPR015424">
    <property type="entry name" value="PyrdxlP-dep_Trfase"/>
</dbReference>
<evidence type="ECO:0000256" key="3">
    <source>
        <dbReference type="ARBA" id="ARBA00022679"/>
    </source>
</evidence>
<evidence type="ECO:0000313" key="6">
    <source>
        <dbReference type="EMBL" id="RNA62313.1"/>
    </source>
</evidence>
<gene>
    <name evidence="6" type="ORF">D1631_10415</name>
</gene>
<evidence type="ECO:0000313" key="7">
    <source>
        <dbReference type="Proteomes" id="UP000278775"/>
    </source>
</evidence>
<dbReference type="GO" id="GO:0005737">
    <property type="term" value="C:cytoplasm"/>
    <property type="evidence" value="ECO:0007669"/>
    <property type="project" value="TreeGrafter"/>
</dbReference>
<proteinExistence type="predicted"/>
<dbReference type="GO" id="GO:0016212">
    <property type="term" value="F:kynurenine-oxoglutarate transaminase activity"/>
    <property type="evidence" value="ECO:0007669"/>
    <property type="project" value="TreeGrafter"/>
</dbReference>
<dbReference type="CDD" id="cd00609">
    <property type="entry name" value="AAT_like"/>
    <property type="match status" value="1"/>
</dbReference>
<accession>A0A3M7TFF2</accession>
<organism evidence="6 7">
    <name type="scientific">Chryseobacterium nematophagum</name>
    <dbReference type="NCBI Taxonomy" id="2305228"/>
    <lineage>
        <taxon>Bacteria</taxon>
        <taxon>Pseudomonadati</taxon>
        <taxon>Bacteroidota</taxon>
        <taxon>Flavobacteriia</taxon>
        <taxon>Flavobacteriales</taxon>
        <taxon>Weeksellaceae</taxon>
        <taxon>Chryseobacterium group</taxon>
        <taxon>Chryseobacterium</taxon>
    </lineage>
</organism>
<dbReference type="RefSeq" id="WP_122636387.1">
    <property type="nucleotide sequence ID" value="NZ_QWIU01000002.1"/>
</dbReference>
<evidence type="ECO:0000256" key="4">
    <source>
        <dbReference type="ARBA" id="ARBA00022898"/>
    </source>
</evidence>
<dbReference type="Gene3D" id="3.40.640.10">
    <property type="entry name" value="Type I PLP-dependent aspartate aminotransferase-like (Major domain)"/>
    <property type="match status" value="1"/>
</dbReference>
<evidence type="ECO:0000259" key="5">
    <source>
        <dbReference type="Pfam" id="PF00155"/>
    </source>
</evidence>
<dbReference type="InterPro" id="IPR015422">
    <property type="entry name" value="PyrdxlP-dep_Trfase_small"/>
</dbReference>
<comment type="caution">
    <text evidence="6">The sequence shown here is derived from an EMBL/GenBank/DDBJ whole genome shotgun (WGS) entry which is preliminary data.</text>
</comment>
<keyword evidence="2 6" id="KW-0032">Aminotransferase</keyword>
<dbReference type="InterPro" id="IPR051326">
    <property type="entry name" value="Kynurenine-oxoglutarate_AT"/>
</dbReference>
<dbReference type="PANTHER" id="PTHR43807">
    <property type="entry name" value="FI04487P"/>
    <property type="match status" value="1"/>
</dbReference>
<dbReference type="SUPFAM" id="SSF53383">
    <property type="entry name" value="PLP-dependent transferases"/>
    <property type="match status" value="1"/>
</dbReference>
<dbReference type="InterPro" id="IPR004839">
    <property type="entry name" value="Aminotransferase_I/II_large"/>
</dbReference>
<comment type="cofactor">
    <cofactor evidence="1">
        <name>pyridoxal 5'-phosphate</name>
        <dbReference type="ChEBI" id="CHEBI:597326"/>
    </cofactor>
</comment>
<evidence type="ECO:0000256" key="2">
    <source>
        <dbReference type="ARBA" id="ARBA00022576"/>
    </source>
</evidence>
<reference evidence="6 7" key="1">
    <citation type="submission" date="2018-08" db="EMBL/GenBank/DDBJ databases">
        <title>Chryseobacterium nematophagum: a novel matrix digesting pathogen of nematodes.</title>
        <authorList>
            <person name="Page A."/>
            <person name="Roberts M."/>
            <person name="Felix M.-A."/>
            <person name="Weir W."/>
        </authorList>
    </citation>
    <scope>NUCLEOTIDE SEQUENCE [LARGE SCALE GENOMIC DNA]</scope>
    <source>
        <strain evidence="6 7">JUb129</strain>
    </source>
</reference>
<dbReference type="PANTHER" id="PTHR43807:SF20">
    <property type="entry name" value="FI04487P"/>
    <property type="match status" value="1"/>
</dbReference>
<dbReference type="GO" id="GO:0030170">
    <property type="term" value="F:pyridoxal phosphate binding"/>
    <property type="evidence" value="ECO:0007669"/>
    <property type="project" value="InterPro"/>
</dbReference>
<protein>
    <submittedName>
        <fullName evidence="6">Aminotransferase class I/II-fold pyridoxal phosphate-dependent enzyme</fullName>
    </submittedName>
</protein>
<keyword evidence="4" id="KW-0663">Pyridoxal phosphate</keyword>
<name>A0A3M7TFF2_9FLAO</name>
<sequence length="379" mass="43733">MQNIYKFNRYELFTEMSQLAATHGSFDLSLGLPDFGIDERLNFFLKEAVDANTHNYAPLEGNPLLIENIIHFNKNRKNSIQHTKEEITVVPCATFALFTALKCIVNPGDEVIIIEPAYYTYGPSVTLNGGVPVYCTLNNDFTIDWENVQHSISPKTKAIIVNSPQNPTGKIFSQADWNQLYKLIKDQEIYVISEEIYDLYCYDNREHLSSFIHPELKKRTFCIFSFGKMLHISGWKVSYMLASEELTSKFRFHQQYISYGVNAPAQYALAKFLEVFVPSEMQQIMQKKRDLLHELIKDTPLIIEQKSNGSIFQIINFRNISNKMTDIQFAKWLTVNKKVACLPLSAFYNSKQDSNYIRVSFAKKDSLIIEALEHLRKAL</sequence>
<dbReference type="Proteomes" id="UP000278775">
    <property type="component" value="Unassembled WGS sequence"/>
</dbReference>
<evidence type="ECO:0000256" key="1">
    <source>
        <dbReference type="ARBA" id="ARBA00001933"/>
    </source>
</evidence>
<dbReference type="EMBL" id="QWIU01000002">
    <property type="protein sequence ID" value="RNA62313.1"/>
    <property type="molecule type" value="Genomic_DNA"/>
</dbReference>
<feature type="domain" description="Aminotransferase class I/classII large" evidence="5">
    <location>
        <begin position="50"/>
        <end position="374"/>
    </location>
</feature>
<dbReference type="OrthoDB" id="9802328at2"/>
<dbReference type="AlphaFoldDB" id="A0A3M7TFF2"/>
<dbReference type="Gene3D" id="3.90.1150.10">
    <property type="entry name" value="Aspartate Aminotransferase, domain 1"/>
    <property type="match status" value="1"/>
</dbReference>